<evidence type="ECO:0000259" key="9">
    <source>
        <dbReference type="Pfam" id="PF23598"/>
    </source>
</evidence>
<dbReference type="GO" id="GO:0002758">
    <property type="term" value="P:innate immune response-activating signaling pathway"/>
    <property type="evidence" value="ECO:0007669"/>
    <property type="project" value="UniProtKB-ARBA"/>
</dbReference>
<dbReference type="Gene3D" id="1.10.8.430">
    <property type="entry name" value="Helical domain of apoptotic protease-activating factors"/>
    <property type="match status" value="1"/>
</dbReference>
<feature type="domain" description="NB-ARC" evidence="6">
    <location>
        <begin position="157"/>
        <end position="200"/>
    </location>
</feature>
<feature type="domain" description="Disease resistance R13L4/SHOC-2-like LRR" evidence="9">
    <location>
        <begin position="620"/>
        <end position="895"/>
    </location>
</feature>
<dbReference type="GO" id="GO:0042742">
    <property type="term" value="P:defense response to bacterium"/>
    <property type="evidence" value="ECO:0007669"/>
    <property type="project" value="UniProtKB-ARBA"/>
</dbReference>
<dbReference type="Gene3D" id="3.40.50.300">
    <property type="entry name" value="P-loop containing nucleotide triphosphate hydrolases"/>
    <property type="match status" value="1"/>
</dbReference>
<dbReference type="InterPro" id="IPR058922">
    <property type="entry name" value="WHD_DRP"/>
</dbReference>
<dbReference type="GeneID" id="109704375"/>
<dbReference type="InterPro" id="IPR044974">
    <property type="entry name" value="Disease_R_plants"/>
</dbReference>
<name>A0A6P5EGK5_ANACO</name>
<dbReference type="InterPro" id="IPR027417">
    <property type="entry name" value="P-loop_NTPase"/>
</dbReference>
<evidence type="ECO:0000256" key="5">
    <source>
        <dbReference type="ARBA" id="ARBA00022821"/>
    </source>
</evidence>
<dbReference type="Pfam" id="PF00931">
    <property type="entry name" value="NB-ARC"/>
    <property type="match status" value="2"/>
</dbReference>
<reference evidence="10" key="1">
    <citation type="journal article" date="2015" name="Nat. Genet.">
        <title>The pineapple genome and the evolution of CAM photosynthesis.</title>
        <authorList>
            <person name="Ming R."/>
            <person name="VanBuren R."/>
            <person name="Wai C.M."/>
            <person name="Tang H."/>
            <person name="Schatz M.C."/>
            <person name="Bowers J.E."/>
            <person name="Lyons E."/>
            <person name="Wang M.L."/>
            <person name="Chen J."/>
            <person name="Biggers E."/>
            <person name="Zhang J."/>
            <person name="Huang L."/>
            <person name="Zhang L."/>
            <person name="Miao W."/>
            <person name="Zhang J."/>
            <person name="Ye Z."/>
            <person name="Miao C."/>
            <person name="Lin Z."/>
            <person name="Wang H."/>
            <person name="Zhou H."/>
            <person name="Yim W.C."/>
            <person name="Priest H.D."/>
            <person name="Zheng C."/>
            <person name="Woodhouse M."/>
            <person name="Edger P.P."/>
            <person name="Guyot R."/>
            <person name="Guo H.B."/>
            <person name="Guo H."/>
            <person name="Zheng G."/>
            <person name="Singh R."/>
            <person name="Sharma A."/>
            <person name="Min X."/>
            <person name="Zheng Y."/>
            <person name="Lee H."/>
            <person name="Gurtowski J."/>
            <person name="Sedlazeck F.J."/>
            <person name="Harkess A."/>
            <person name="McKain M.R."/>
            <person name="Liao Z."/>
            <person name="Fang J."/>
            <person name="Liu J."/>
            <person name="Zhang X."/>
            <person name="Zhang Q."/>
            <person name="Hu W."/>
            <person name="Qin Y."/>
            <person name="Wang K."/>
            <person name="Chen L.Y."/>
            <person name="Shirley N."/>
            <person name="Lin Y.R."/>
            <person name="Liu L.Y."/>
            <person name="Hernandez A.G."/>
            <person name="Wright C.L."/>
            <person name="Bulone V."/>
            <person name="Tuskan G.A."/>
            <person name="Heath K."/>
            <person name="Zee F."/>
            <person name="Moore P.H."/>
            <person name="Sunkar R."/>
            <person name="Leebens-Mack J.H."/>
            <person name="Mockler T."/>
            <person name="Bennetzen J.L."/>
            <person name="Freeling M."/>
            <person name="Sankoff D."/>
            <person name="Paterson A.H."/>
            <person name="Zhu X."/>
            <person name="Yang X."/>
            <person name="Smith J.A."/>
            <person name="Cushman J.C."/>
            <person name="Paull R.E."/>
            <person name="Yu Q."/>
        </authorList>
    </citation>
    <scope>NUCLEOTIDE SEQUENCE [LARGE SCALE GENOMIC DNA]</scope>
    <source>
        <strain evidence="10">cv. F153</strain>
    </source>
</reference>
<keyword evidence="4" id="KW-0547">Nucleotide-binding</keyword>
<evidence type="ECO:0000313" key="10">
    <source>
        <dbReference type="Proteomes" id="UP000515123"/>
    </source>
</evidence>
<dbReference type="Pfam" id="PF23559">
    <property type="entry name" value="WHD_DRP"/>
    <property type="match status" value="1"/>
</dbReference>
<dbReference type="InterPro" id="IPR042197">
    <property type="entry name" value="Apaf_helical"/>
</dbReference>
<reference evidence="11" key="2">
    <citation type="submission" date="2025-08" db="UniProtKB">
        <authorList>
            <consortium name="RefSeq"/>
        </authorList>
    </citation>
    <scope>IDENTIFICATION</scope>
    <source>
        <tissue evidence="11">Leaf</tissue>
    </source>
</reference>
<evidence type="ECO:0000256" key="2">
    <source>
        <dbReference type="ARBA" id="ARBA00022614"/>
    </source>
</evidence>
<feature type="domain" description="NB-ARC" evidence="6">
    <location>
        <begin position="218"/>
        <end position="360"/>
    </location>
</feature>
<keyword evidence="3" id="KW-0677">Repeat</keyword>
<dbReference type="SUPFAM" id="SSF52058">
    <property type="entry name" value="L domain-like"/>
    <property type="match status" value="1"/>
</dbReference>
<feature type="domain" description="Disease resistance N-terminal" evidence="7">
    <location>
        <begin position="7"/>
        <end position="82"/>
    </location>
</feature>
<comment type="similarity">
    <text evidence="1">Belongs to the disease resistance NB-LRR family.</text>
</comment>
<dbReference type="FunFam" id="1.10.10.10:FF:000322">
    <property type="entry name" value="Probable disease resistance protein At1g63360"/>
    <property type="match status" value="1"/>
</dbReference>
<feature type="domain" description="Disease resistance protein winged helix" evidence="8">
    <location>
        <begin position="447"/>
        <end position="517"/>
    </location>
</feature>
<dbReference type="Gene3D" id="3.80.10.10">
    <property type="entry name" value="Ribonuclease Inhibitor"/>
    <property type="match status" value="1"/>
</dbReference>
<accession>A0A6P5EGK5</accession>
<evidence type="ECO:0000256" key="3">
    <source>
        <dbReference type="ARBA" id="ARBA00022737"/>
    </source>
</evidence>
<dbReference type="InterPro" id="IPR036388">
    <property type="entry name" value="WH-like_DNA-bd_sf"/>
</dbReference>
<gene>
    <name evidence="11" type="primary">LOC109704375</name>
</gene>
<dbReference type="CDD" id="cd14798">
    <property type="entry name" value="RX-CC_like"/>
    <property type="match status" value="1"/>
</dbReference>
<dbReference type="GO" id="GO:0009626">
    <property type="term" value="P:plant-type hypersensitive response"/>
    <property type="evidence" value="ECO:0007669"/>
    <property type="project" value="UniProtKB-ARBA"/>
</dbReference>
<dbReference type="GO" id="GO:0043531">
    <property type="term" value="F:ADP binding"/>
    <property type="evidence" value="ECO:0007669"/>
    <property type="project" value="InterPro"/>
</dbReference>
<evidence type="ECO:0000256" key="4">
    <source>
        <dbReference type="ARBA" id="ARBA00022741"/>
    </source>
</evidence>
<evidence type="ECO:0000259" key="6">
    <source>
        <dbReference type="Pfam" id="PF00931"/>
    </source>
</evidence>
<dbReference type="Proteomes" id="UP000515123">
    <property type="component" value="Unplaced"/>
</dbReference>
<sequence>MFEEAVISYVVKKIGEAISLLGEVKGDVESLKQDLQALNMCLIKMDYKQRQDAGTKNWLSSVRDVAYEAEDLIDAYTDTLEKRYALTTTLSDAKGIKQLKSKIYEIIQRRTIFVPQLHEQRGEGSSSSTAAYQGHLHPRRRSFADLGDDVVVGFKHDADLIAERLLHPERRRQVVAITGMGGAGKTTLAAVVYKSFSKVPAHGHAHFAQPKEVDSGGELQNYFDACAWVPVHQDPDIEELLLIMIDQLGLSESMKGMDVFLHRSRSWGTIEHSVKYLMWELDRFLKQRRYLIVLDDIWRKEVWDELKLALPDSDNGSRIIVTTRFKYLAIYHDPGSEPYEMRPLNKNDSWELFSTKVFPQGQPIRPSALEELGRQLCGKCAGLPLALVVLGGLVSTKLQHPMVWSKLLDTMNWDSTDDGKQCLEILALSYYDLPYNMKFCFLYLGAFPPGSEISASKLTKLWIGDDLIPKEEGITLEGTASNYLEELAQRCLVEIVKQGPDKSIKKVRVHDLLGELAKSEARETRFLWVETITRIIVESKPQEIAARRVALHPNSNAHRVALHPSSNELSRIFGEKLRALLVFSKGRTIQTSSNNRKRWIPLQSTLNFFRSINNQTDIRAEFLRVLELSGFREYNTHVLPMKDMTRLRYVGLRDSNFLILPFSEGIPPHMQTLDIRGTSIKELPSKIWKLSELRHLYLNSMSLLDSRALRKMKKTLSEATSATSNRRSRVPLHNLQTLKIDDDCGAATDSKLVECLKLLSSLNSLTLRAKKIPRDVFKATSTHEKLHKLKLVGELQPNEPCSIEEFAPNITELTLSRSNLKGELTQILGQLKNLKILKLTDDACLCEKISCSPGSFPNLSYLELSNLFFLALLDIQPGSFPNLMHLSIYDCKHLQSDPDVLNHITTLRVLECKEMLSDFVKEINGWRKMHPFVRVIIHQDRQPPQDPSPTA</sequence>
<dbReference type="AlphaFoldDB" id="A0A6P5EGK5"/>
<keyword evidence="5" id="KW-0611">Plant defense</keyword>
<dbReference type="Pfam" id="PF23598">
    <property type="entry name" value="LRR_14"/>
    <property type="match status" value="1"/>
</dbReference>
<evidence type="ECO:0000259" key="7">
    <source>
        <dbReference type="Pfam" id="PF18052"/>
    </source>
</evidence>
<dbReference type="Pfam" id="PF18052">
    <property type="entry name" value="Rx_N"/>
    <property type="match status" value="1"/>
</dbReference>
<dbReference type="OrthoDB" id="646178at2759"/>
<dbReference type="InterPro" id="IPR032675">
    <property type="entry name" value="LRR_dom_sf"/>
</dbReference>
<dbReference type="PRINTS" id="PR00364">
    <property type="entry name" value="DISEASERSIST"/>
</dbReference>
<dbReference type="InterPro" id="IPR055414">
    <property type="entry name" value="LRR_R13L4/SHOC2-like"/>
</dbReference>
<dbReference type="Gene3D" id="1.10.10.10">
    <property type="entry name" value="Winged helix-like DNA-binding domain superfamily/Winged helix DNA-binding domain"/>
    <property type="match status" value="1"/>
</dbReference>
<dbReference type="PANTHER" id="PTHR23155">
    <property type="entry name" value="DISEASE RESISTANCE PROTEIN RP"/>
    <property type="match status" value="1"/>
</dbReference>
<dbReference type="InterPro" id="IPR038005">
    <property type="entry name" value="RX-like_CC"/>
</dbReference>
<keyword evidence="10" id="KW-1185">Reference proteome</keyword>
<evidence type="ECO:0000259" key="8">
    <source>
        <dbReference type="Pfam" id="PF23559"/>
    </source>
</evidence>
<dbReference type="RefSeq" id="XP_020080713.1">
    <property type="nucleotide sequence ID" value="XM_020225124.1"/>
</dbReference>
<organism evidence="10 11">
    <name type="scientific">Ananas comosus</name>
    <name type="common">Pineapple</name>
    <name type="synonym">Ananas ananas</name>
    <dbReference type="NCBI Taxonomy" id="4615"/>
    <lineage>
        <taxon>Eukaryota</taxon>
        <taxon>Viridiplantae</taxon>
        <taxon>Streptophyta</taxon>
        <taxon>Embryophyta</taxon>
        <taxon>Tracheophyta</taxon>
        <taxon>Spermatophyta</taxon>
        <taxon>Magnoliopsida</taxon>
        <taxon>Liliopsida</taxon>
        <taxon>Poales</taxon>
        <taxon>Bromeliaceae</taxon>
        <taxon>Bromelioideae</taxon>
        <taxon>Ananas</taxon>
    </lineage>
</organism>
<evidence type="ECO:0000256" key="1">
    <source>
        <dbReference type="ARBA" id="ARBA00008894"/>
    </source>
</evidence>
<protein>
    <submittedName>
        <fullName evidence="11">Disease resistance protein RPP13-like</fullName>
    </submittedName>
</protein>
<proteinExistence type="inferred from homology"/>
<dbReference type="SUPFAM" id="SSF52540">
    <property type="entry name" value="P-loop containing nucleoside triphosphate hydrolases"/>
    <property type="match status" value="1"/>
</dbReference>
<dbReference type="PANTHER" id="PTHR23155:SF1205">
    <property type="entry name" value="DISEASE RESISTANCE PROTEIN RPM1"/>
    <property type="match status" value="1"/>
</dbReference>
<dbReference type="InterPro" id="IPR002182">
    <property type="entry name" value="NB-ARC"/>
</dbReference>
<keyword evidence="2" id="KW-0433">Leucine-rich repeat</keyword>
<evidence type="ECO:0000313" key="11">
    <source>
        <dbReference type="RefSeq" id="XP_020080713.1"/>
    </source>
</evidence>
<dbReference type="InterPro" id="IPR041118">
    <property type="entry name" value="Rx_N"/>
</dbReference>
<dbReference type="Gene3D" id="1.20.5.4130">
    <property type="match status" value="1"/>
</dbReference>